<proteinExistence type="predicted"/>
<keyword evidence="3" id="KW-1185">Reference proteome</keyword>
<gene>
    <name evidence="2" type="ORF">BJF91_15860</name>
</gene>
<evidence type="ECO:0000313" key="3">
    <source>
        <dbReference type="Proteomes" id="UP000185598"/>
    </source>
</evidence>
<organism evidence="2 3">
    <name type="scientific">Allorhizobium taibaishanense</name>
    <dbReference type="NCBI Taxonomy" id="887144"/>
    <lineage>
        <taxon>Bacteria</taxon>
        <taxon>Pseudomonadati</taxon>
        <taxon>Pseudomonadota</taxon>
        <taxon>Alphaproteobacteria</taxon>
        <taxon>Hyphomicrobiales</taxon>
        <taxon>Rhizobiaceae</taxon>
        <taxon>Rhizobium/Agrobacterium group</taxon>
        <taxon>Allorhizobium</taxon>
    </lineage>
</organism>
<dbReference type="EMBL" id="MKIN01000019">
    <property type="protein sequence ID" value="OLP51519.1"/>
    <property type="molecule type" value="Genomic_DNA"/>
</dbReference>
<feature type="region of interest" description="Disordered" evidence="1">
    <location>
        <begin position="29"/>
        <end position="52"/>
    </location>
</feature>
<dbReference type="AlphaFoldDB" id="A0A1Q9A9G6"/>
<evidence type="ECO:0000313" key="2">
    <source>
        <dbReference type="EMBL" id="OLP51519.1"/>
    </source>
</evidence>
<protein>
    <submittedName>
        <fullName evidence="2">Uncharacterized protein</fullName>
    </submittedName>
</protein>
<comment type="caution">
    <text evidence="2">The sequence shown here is derived from an EMBL/GenBank/DDBJ whole genome shotgun (WGS) entry which is preliminary data.</text>
</comment>
<sequence length="177" mass="18747">MAEVYTQCLGETAGAGTEQPRIYRAAPGLHALKPPGRRQRTDQHGATGSADNVKAPVNAIGAVDIDMTGGAKHSAVALSRATEAMGGGIVRLVGFGFDDHTAYAIKIQSDADQFLGNINSRSRKVHERDLTQLSGKFDTYLGDFSPAHDAVNFLTAIQQQVELIGKFQKVIAGQLGA</sequence>
<accession>A0A1Q9A9G6</accession>
<dbReference type="Proteomes" id="UP000185598">
    <property type="component" value="Unassembled WGS sequence"/>
</dbReference>
<reference evidence="2 3" key="1">
    <citation type="submission" date="2016-09" db="EMBL/GenBank/DDBJ databases">
        <title>Rhizobium oryziradicis sp. nov., isolated from the root of rice.</title>
        <authorList>
            <person name="Zhao J."/>
            <person name="Zhang X."/>
        </authorList>
    </citation>
    <scope>NUCLEOTIDE SEQUENCE [LARGE SCALE GENOMIC DNA]</scope>
    <source>
        <strain evidence="2 3">14971</strain>
    </source>
</reference>
<name>A0A1Q9A9G6_9HYPH</name>
<dbReference type="STRING" id="887144.BJF91_15860"/>
<evidence type="ECO:0000256" key="1">
    <source>
        <dbReference type="SAM" id="MobiDB-lite"/>
    </source>
</evidence>